<comment type="catalytic activity">
    <reaction evidence="2">
        <text>N-terminal N-formyl-L-methionyl-[peptide] + H2O = N-terminal L-methionyl-[peptide] + formate</text>
        <dbReference type="Rhea" id="RHEA:24420"/>
        <dbReference type="Rhea" id="RHEA-COMP:10639"/>
        <dbReference type="Rhea" id="RHEA-COMP:10640"/>
        <dbReference type="ChEBI" id="CHEBI:15377"/>
        <dbReference type="ChEBI" id="CHEBI:15740"/>
        <dbReference type="ChEBI" id="CHEBI:49298"/>
        <dbReference type="ChEBI" id="CHEBI:64731"/>
        <dbReference type="EC" id="3.5.1.88"/>
    </reaction>
</comment>
<dbReference type="Pfam" id="PF01327">
    <property type="entry name" value="Pep_deformylase"/>
    <property type="match status" value="1"/>
</dbReference>
<dbReference type="OrthoDB" id="9804313at2"/>
<dbReference type="Proteomes" id="UP000463857">
    <property type="component" value="Chromosome"/>
</dbReference>
<feature type="binding site" evidence="2">
    <location>
        <position position="135"/>
    </location>
    <ligand>
        <name>Fe cation</name>
        <dbReference type="ChEBI" id="CHEBI:24875"/>
    </ligand>
</feature>
<dbReference type="PIRSF" id="PIRSF004749">
    <property type="entry name" value="Pep_def"/>
    <property type="match status" value="1"/>
</dbReference>
<feature type="active site" evidence="2">
    <location>
        <position position="132"/>
    </location>
</feature>
<evidence type="ECO:0000256" key="1">
    <source>
        <dbReference type="ARBA" id="ARBA00010759"/>
    </source>
</evidence>
<dbReference type="NCBIfam" id="NF001159">
    <property type="entry name" value="PRK00150.1-3"/>
    <property type="match status" value="1"/>
</dbReference>
<dbReference type="GO" id="GO:0046872">
    <property type="term" value="F:metal ion binding"/>
    <property type="evidence" value="ECO:0007669"/>
    <property type="project" value="UniProtKB-KW"/>
</dbReference>
<dbReference type="PANTHER" id="PTHR10458:SF22">
    <property type="entry name" value="PEPTIDE DEFORMYLASE"/>
    <property type="match status" value="1"/>
</dbReference>
<comment type="cofactor">
    <cofactor evidence="2">
        <name>Fe(2+)</name>
        <dbReference type="ChEBI" id="CHEBI:29033"/>
    </cofactor>
    <text evidence="2">Binds 1 Fe(2+) ion.</text>
</comment>
<keyword evidence="4" id="KW-1185">Reference proteome</keyword>
<dbReference type="EMBL" id="CP047156">
    <property type="protein sequence ID" value="QHB99010.1"/>
    <property type="molecule type" value="Genomic_DNA"/>
</dbReference>
<reference evidence="3 4" key="1">
    <citation type="journal article" date="2018" name="Int. J. Syst. Evol. Microbiol.">
        <title>Epidermidibacterium keratini gen. nov., sp. nov., a member of the family Sporichthyaceae, isolated from keratin epidermis.</title>
        <authorList>
            <person name="Lee D.G."/>
            <person name="Trujillo M.E."/>
            <person name="Kang S."/>
            <person name="Nam J.J."/>
            <person name="Kim Y.J."/>
        </authorList>
    </citation>
    <scope>NUCLEOTIDE SEQUENCE [LARGE SCALE GENOMIC DNA]</scope>
    <source>
        <strain evidence="3 4">EPI-7</strain>
    </source>
</reference>
<dbReference type="EC" id="3.5.1.88" evidence="2"/>
<evidence type="ECO:0000313" key="3">
    <source>
        <dbReference type="EMBL" id="QHB99010.1"/>
    </source>
</evidence>
<gene>
    <name evidence="2 3" type="primary">def</name>
    <name evidence="3" type="ORF">EK0264_00975</name>
</gene>
<dbReference type="GO" id="GO:0042586">
    <property type="term" value="F:peptide deformylase activity"/>
    <property type="evidence" value="ECO:0007669"/>
    <property type="project" value="UniProtKB-UniRule"/>
</dbReference>
<evidence type="ECO:0000313" key="4">
    <source>
        <dbReference type="Proteomes" id="UP000463857"/>
    </source>
</evidence>
<proteinExistence type="inferred from homology"/>
<dbReference type="RefSeq" id="WP_159542072.1">
    <property type="nucleotide sequence ID" value="NZ_CP047156.1"/>
</dbReference>
<dbReference type="NCBIfam" id="TIGR00079">
    <property type="entry name" value="pept_deformyl"/>
    <property type="match status" value="1"/>
</dbReference>
<evidence type="ECO:0000256" key="2">
    <source>
        <dbReference type="HAMAP-Rule" id="MF_00163"/>
    </source>
</evidence>
<organism evidence="3 4">
    <name type="scientific">Epidermidibacterium keratini</name>
    <dbReference type="NCBI Taxonomy" id="1891644"/>
    <lineage>
        <taxon>Bacteria</taxon>
        <taxon>Bacillati</taxon>
        <taxon>Actinomycetota</taxon>
        <taxon>Actinomycetes</taxon>
        <taxon>Sporichthyales</taxon>
        <taxon>Sporichthyaceae</taxon>
        <taxon>Epidermidibacterium</taxon>
    </lineage>
</organism>
<protein>
    <recommendedName>
        <fullName evidence="2">Peptide deformylase</fullName>
        <shortName evidence="2">PDF</shortName>
        <ecNumber evidence="2">3.5.1.88</ecNumber>
    </recommendedName>
    <alternativeName>
        <fullName evidence="2">Polypeptide deformylase</fullName>
    </alternativeName>
</protein>
<dbReference type="AlphaFoldDB" id="A0A7L4YHG0"/>
<feature type="binding site" evidence="2">
    <location>
        <position position="89"/>
    </location>
    <ligand>
        <name>Fe cation</name>
        <dbReference type="ChEBI" id="CHEBI:24875"/>
    </ligand>
</feature>
<dbReference type="KEGG" id="eke:EK0264_00975"/>
<keyword evidence="2" id="KW-0479">Metal-binding</keyword>
<name>A0A7L4YHG0_9ACTN</name>
<feature type="binding site" evidence="2">
    <location>
        <position position="131"/>
    </location>
    <ligand>
        <name>Fe cation</name>
        <dbReference type="ChEBI" id="CHEBI:24875"/>
    </ligand>
</feature>
<keyword evidence="2" id="KW-0648">Protein biosynthesis</keyword>
<dbReference type="CDD" id="cd00487">
    <property type="entry name" value="Pep_deformylase"/>
    <property type="match status" value="1"/>
</dbReference>
<dbReference type="GO" id="GO:0006412">
    <property type="term" value="P:translation"/>
    <property type="evidence" value="ECO:0007669"/>
    <property type="project" value="UniProtKB-UniRule"/>
</dbReference>
<dbReference type="InParanoid" id="A0A7L4YHG0"/>
<dbReference type="InterPro" id="IPR036821">
    <property type="entry name" value="Peptide_deformylase_sf"/>
</dbReference>
<dbReference type="PRINTS" id="PR01576">
    <property type="entry name" value="PDEFORMYLASE"/>
</dbReference>
<dbReference type="InterPro" id="IPR023635">
    <property type="entry name" value="Peptide_deformylase"/>
</dbReference>
<keyword evidence="2" id="KW-0408">Iron</keyword>
<keyword evidence="2 3" id="KW-0378">Hydrolase</keyword>
<comment type="similarity">
    <text evidence="1 2">Belongs to the polypeptide deformylase family.</text>
</comment>
<dbReference type="PANTHER" id="PTHR10458">
    <property type="entry name" value="PEPTIDE DEFORMYLASE"/>
    <property type="match status" value="1"/>
</dbReference>
<sequence>MAVIPIRIFGDPVLRTECDRVTEFDDALRALVDDMVETMIAYQGAGLAAPQIGVTKRVFVYRVDGEIGHIINPVIEWTSEQTQTDAEGCLSIPGLRYDTTRALHARATGQDVDGNPITLEGEGLLARAIQHETDHLDGVLFFERLTPELRRQALRDARSAPWARAATASRPKVSNSPFGI</sequence>
<dbReference type="Gene3D" id="3.90.45.10">
    <property type="entry name" value="Peptide deformylase"/>
    <property type="match status" value="1"/>
</dbReference>
<dbReference type="SUPFAM" id="SSF56420">
    <property type="entry name" value="Peptide deformylase"/>
    <property type="match status" value="1"/>
</dbReference>
<accession>A0A7L4YHG0</accession>
<comment type="function">
    <text evidence="2">Removes the formyl group from the N-terminal Met of newly synthesized proteins. Requires at least a dipeptide for an efficient rate of reaction. N-terminal L-methionine is a prerequisite for activity but the enzyme has broad specificity at other positions.</text>
</comment>
<dbReference type="HAMAP" id="MF_00163">
    <property type="entry name" value="Pep_deformylase"/>
    <property type="match status" value="1"/>
</dbReference>